<name>X1ENI9_9ZZZZ</name>
<evidence type="ECO:0000313" key="1">
    <source>
        <dbReference type="EMBL" id="GAH34122.1"/>
    </source>
</evidence>
<protein>
    <submittedName>
        <fullName evidence="1">Uncharacterized protein</fullName>
    </submittedName>
</protein>
<proteinExistence type="predicted"/>
<feature type="non-terminal residue" evidence="1">
    <location>
        <position position="1"/>
    </location>
</feature>
<dbReference type="AlphaFoldDB" id="X1ENI9"/>
<feature type="non-terminal residue" evidence="1">
    <location>
        <position position="342"/>
    </location>
</feature>
<accession>X1ENI9</accession>
<comment type="caution">
    <text evidence="1">The sequence shown here is derived from an EMBL/GenBank/DDBJ whole genome shotgun (WGS) entry which is preliminary data.</text>
</comment>
<organism evidence="1">
    <name type="scientific">marine sediment metagenome</name>
    <dbReference type="NCBI Taxonomy" id="412755"/>
    <lineage>
        <taxon>unclassified sequences</taxon>
        <taxon>metagenomes</taxon>
        <taxon>ecological metagenomes</taxon>
    </lineage>
</organism>
<sequence length="342" mass="39703">YKNFDSDLFSQQHVSDKIDVTTEGVELLGKSGFNFEDIISDLSVYNDHDLYEVTFKFDRYDANQDQSILFLLNNEDVNLYVDDADLYIKGYENTVSFIYDFSIQKWQVYLNDRASPEKIFVDTSPTDICPRIETIYDTTSEGIIVTSINSQFYKRVRDDTDFSNYKNLVSSYKIGGYTDILELELEDLLFTPENTFAQISSDINIIYSFNDEMDIDKNILSFGDLEISPTFINTDYSDPFAGYNDYYETGFMPYSSNSAIIRYLDDNGDFIYVTEVSSGDYRRDYDLNYGNSIFEGEDYLATNMPDVSHNAPVYSFPDDKNNGWENNPSDYITYSEDFWGDW</sequence>
<dbReference type="EMBL" id="BARU01009220">
    <property type="protein sequence ID" value="GAH34122.1"/>
    <property type="molecule type" value="Genomic_DNA"/>
</dbReference>
<gene>
    <name evidence="1" type="ORF">S03H2_17835</name>
</gene>
<reference evidence="1" key="1">
    <citation type="journal article" date="2014" name="Front. Microbiol.">
        <title>High frequency of phylogenetically diverse reductive dehalogenase-homologous genes in deep subseafloor sedimentary metagenomes.</title>
        <authorList>
            <person name="Kawai M."/>
            <person name="Futagami T."/>
            <person name="Toyoda A."/>
            <person name="Takaki Y."/>
            <person name="Nishi S."/>
            <person name="Hori S."/>
            <person name="Arai W."/>
            <person name="Tsubouchi T."/>
            <person name="Morono Y."/>
            <person name="Uchiyama I."/>
            <person name="Ito T."/>
            <person name="Fujiyama A."/>
            <person name="Inagaki F."/>
            <person name="Takami H."/>
        </authorList>
    </citation>
    <scope>NUCLEOTIDE SEQUENCE</scope>
    <source>
        <strain evidence="1">Expedition CK06-06</strain>
    </source>
</reference>